<keyword evidence="6" id="KW-1185">Reference proteome</keyword>
<evidence type="ECO:0000256" key="2">
    <source>
        <dbReference type="ARBA" id="ARBA00022840"/>
    </source>
</evidence>
<dbReference type="PANTHER" id="PTHR16305">
    <property type="entry name" value="TESTICULAR SOLUBLE ADENYLYL CYCLASE"/>
    <property type="match status" value="1"/>
</dbReference>
<dbReference type="Gene3D" id="1.10.10.10">
    <property type="entry name" value="Winged helix-like DNA-binding domain superfamily/Winged helix DNA-binding domain"/>
    <property type="match status" value="1"/>
</dbReference>
<proteinExistence type="predicted"/>
<accession>A0ABW2CML2</accession>
<dbReference type="Gene3D" id="3.40.50.300">
    <property type="entry name" value="P-loop containing nucleotide triphosphate hydrolases"/>
    <property type="match status" value="1"/>
</dbReference>
<evidence type="ECO:0000256" key="1">
    <source>
        <dbReference type="ARBA" id="ARBA00022741"/>
    </source>
</evidence>
<dbReference type="EMBL" id="JBHSXS010000011">
    <property type="protein sequence ID" value="MFC6882161.1"/>
    <property type="molecule type" value="Genomic_DNA"/>
</dbReference>
<dbReference type="InterPro" id="IPR036388">
    <property type="entry name" value="WH-like_DNA-bd_sf"/>
</dbReference>
<feature type="domain" description="HTH luxR-type" evidence="4">
    <location>
        <begin position="931"/>
        <end position="996"/>
    </location>
</feature>
<dbReference type="Pfam" id="PF00196">
    <property type="entry name" value="GerE"/>
    <property type="match status" value="1"/>
</dbReference>
<protein>
    <submittedName>
        <fullName evidence="5">Helix-turn-helix transcriptional regulator</fullName>
    </submittedName>
</protein>
<dbReference type="Proteomes" id="UP001596380">
    <property type="component" value="Unassembled WGS sequence"/>
</dbReference>
<evidence type="ECO:0000313" key="5">
    <source>
        <dbReference type="EMBL" id="MFC6882161.1"/>
    </source>
</evidence>
<reference evidence="6" key="1">
    <citation type="journal article" date="2019" name="Int. J. Syst. Evol. Microbiol.">
        <title>The Global Catalogue of Microorganisms (GCM) 10K type strain sequencing project: providing services to taxonomists for standard genome sequencing and annotation.</title>
        <authorList>
            <consortium name="The Broad Institute Genomics Platform"/>
            <consortium name="The Broad Institute Genome Sequencing Center for Infectious Disease"/>
            <person name="Wu L."/>
            <person name="Ma J."/>
        </authorList>
    </citation>
    <scope>NUCLEOTIDE SEQUENCE [LARGE SCALE GENOMIC DNA]</scope>
    <source>
        <strain evidence="6">JCM 3369</strain>
    </source>
</reference>
<dbReference type="Pfam" id="PF13191">
    <property type="entry name" value="AAA_16"/>
    <property type="match status" value="1"/>
</dbReference>
<sequence>MLIGRADELRELTAALDRAAAGSAGVVLVSGDAGVGKSYLVGALTRAARERGCAVLVGQCAELGESMPYLPLTDALWTAARAGSEESAAVRAALDARPVLARLLPDGEGGPDSAAELGQQQLFGAALGLLGVLGQERPVLLVLEDLHWADRSTRHLLTFLSRVLQRERVCLIGTYRSDDLHRRHPLRSVVAELLRLPNVASVDLKPFGPGETAEFLTALAHGSGAPGPAGGPGSAPAPSAEVVERVHQRSEGNPFYAGELFAATSTGEELPSGLADLLLARVERLSEDAQRVVRVAAVAGRRIDDELVRQVSGLDEAAVGEALREVVSHQILVPQGTAGYTFRHALLREAVDTDLLPGERTRLHADFARRLADMPPGRRGSAAELAHHSLAAHDLPAAFAASVRAGHEADRLGAPAEAYEHYDQALSLWDAVPDPEKTAGADRIRFSLYAVRAYGRAGELRRGVSRLRRLLEAVDPADVRLGVTIREHLASYLGEADEDEEAREIARTAVGMLPPDPPTSERAAAMATYARCLMHRDREGLLPGFAEESIAAARAAGARDAEASALVTLGLFRESREADDSVAEIFARGRDLALADDNHPVALRAMYHYARTKFDRGDLVGAAAAVEDGIRVTMANGLGWSTFGTTLRCLHYLIAYTKGDWQRAERLAEDFGVQVVRPPEAQVSAYALFHEVARGDASVDERLRWIEPLWSSDAFLTYIARGLAAEHFLWRGDPGTALAHVEAVLEWADLHETGNIRIATTGLWAHAEIAARARAAGDGEAARRSEAAADRLLELARRTVAATYDGVPRAWLGFEGHAWAARAEAEHRRVHGVHDVDLWRTSVESFVYGGGEGFVYEVARSRWRLAEALAENGERGEAAAEWAASLAAAERLGAAPLASALKDLGRRARLPAGARPPAEAARPGGTGGRAAPGAVAVLTVREREVLKLVAEGRNNKEIAATLFISPKTASVHVSNILAKLGVTSRTQAAAVAHREGL</sequence>
<keyword evidence="2" id="KW-0067">ATP-binding</keyword>
<name>A0ABW2CML2_9ACTN</name>
<organism evidence="5 6">
    <name type="scientific">Actinomadura yumaensis</name>
    <dbReference type="NCBI Taxonomy" id="111807"/>
    <lineage>
        <taxon>Bacteria</taxon>
        <taxon>Bacillati</taxon>
        <taxon>Actinomycetota</taxon>
        <taxon>Actinomycetes</taxon>
        <taxon>Streptosporangiales</taxon>
        <taxon>Thermomonosporaceae</taxon>
        <taxon>Actinomadura</taxon>
    </lineage>
</organism>
<dbReference type="SUPFAM" id="SSF52540">
    <property type="entry name" value="P-loop containing nucleoside triphosphate hydrolases"/>
    <property type="match status" value="1"/>
</dbReference>
<comment type="caution">
    <text evidence="5">The sequence shown here is derived from an EMBL/GenBank/DDBJ whole genome shotgun (WGS) entry which is preliminary data.</text>
</comment>
<dbReference type="PANTHER" id="PTHR16305:SF35">
    <property type="entry name" value="TRANSCRIPTIONAL ACTIVATOR DOMAIN"/>
    <property type="match status" value="1"/>
</dbReference>
<dbReference type="RefSeq" id="WP_160825015.1">
    <property type="nucleotide sequence ID" value="NZ_JBHSXS010000011.1"/>
</dbReference>
<evidence type="ECO:0000313" key="6">
    <source>
        <dbReference type="Proteomes" id="UP001596380"/>
    </source>
</evidence>
<dbReference type="InterPro" id="IPR027417">
    <property type="entry name" value="P-loop_NTPase"/>
</dbReference>
<gene>
    <name evidence="5" type="ORF">ACFQKB_20580</name>
</gene>
<dbReference type="PRINTS" id="PR00038">
    <property type="entry name" value="HTHLUXR"/>
</dbReference>
<dbReference type="InterPro" id="IPR016032">
    <property type="entry name" value="Sig_transdc_resp-reg_C-effctor"/>
</dbReference>
<feature type="compositionally biased region" description="Low complexity" evidence="3">
    <location>
        <begin position="910"/>
        <end position="923"/>
    </location>
</feature>
<dbReference type="CDD" id="cd06170">
    <property type="entry name" value="LuxR_C_like"/>
    <property type="match status" value="1"/>
</dbReference>
<dbReference type="SUPFAM" id="SSF46894">
    <property type="entry name" value="C-terminal effector domain of the bipartite response regulators"/>
    <property type="match status" value="1"/>
</dbReference>
<dbReference type="PROSITE" id="PS50043">
    <property type="entry name" value="HTH_LUXR_2"/>
    <property type="match status" value="1"/>
</dbReference>
<dbReference type="InterPro" id="IPR041664">
    <property type="entry name" value="AAA_16"/>
</dbReference>
<keyword evidence="1" id="KW-0547">Nucleotide-binding</keyword>
<dbReference type="InterPro" id="IPR000792">
    <property type="entry name" value="Tscrpt_reg_LuxR_C"/>
</dbReference>
<dbReference type="SMART" id="SM00421">
    <property type="entry name" value="HTH_LUXR"/>
    <property type="match status" value="1"/>
</dbReference>
<evidence type="ECO:0000256" key="3">
    <source>
        <dbReference type="SAM" id="MobiDB-lite"/>
    </source>
</evidence>
<feature type="region of interest" description="Disordered" evidence="3">
    <location>
        <begin position="908"/>
        <end position="930"/>
    </location>
</feature>
<evidence type="ECO:0000259" key="4">
    <source>
        <dbReference type="PROSITE" id="PS50043"/>
    </source>
</evidence>